<gene>
    <name evidence="5" type="ORF">BSAL_30840</name>
</gene>
<keyword evidence="1 4" id="KW-0963">Cytoplasm</keyword>
<dbReference type="InterPro" id="IPR029055">
    <property type="entry name" value="Ntn_hydrolases_N"/>
</dbReference>
<dbReference type="PROSITE" id="PS51476">
    <property type="entry name" value="PROTEASOME_BETA_2"/>
    <property type="match status" value="1"/>
</dbReference>
<keyword evidence="2 4" id="KW-0647">Proteasome</keyword>
<dbReference type="InterPro" id="IPR035206">
    <property type="entry name" value="Proteasome_beta2"/>
</dbReference>
<evidence type="ECO:0000256" key="3">
    <source>
        <dbReference type="ARBA" id="ARBA00023242"/>
    </source>
</evidence>
<dbReference type="VEuPathDB" id="TriTrypDB:BSAL_30840"/>
<proteinExistence type="inferred from homology"/>
<evidence type="ECO:0000256" key="1">
    <source>
        <dbReference type="ARBA" id="ARBA00022490"/>
    </source>
</evidence>
<comment type="function">
    <text evidence="4">Component of the proteasome, a multicatalytic proteinase complex which is characterized by its ability to cleave peptides with Arg, Phe, Tyr, Leu, and Glu adjacent to the leaving group at neutral or slightly basic pH. The proteasome has an ATP-dependent proteolytic activity.</text>
</comment>
<comment type="similarity">
    <text evidence="4">Belongs to the peptidase T1B family.</text>
</comment>
<accession>A0A0S4JIF5</accession>
<evidence type="ECO:0000313" key="5">
    <source>
        <dbReference type="EMBL" id="CUG91228.1"/>
    </source>
</evidence>
<protein>
    <recommendedName>
        <fullName evidence="4">Proteasome subunit beta</fullName>
    </recommendedName>
</protein>
<evidence type="ECO:0000256" key="2">
    <source>
        <dbReference type="ARBA" id="ARBA00022942"/>
    </source>
</evidence>
<reference evidence="6" key="1">
    <citation type="submission" date="2015-09" db="EMBL/GenBank/DDBJ databases">
        <authorList>
            <consortium name="Pathogen Informatics"/>
        </authorList>
    </citation>
    <scope>NUCLEOTIDE SEQUENCE [LARGE SCALE GENOMIC DNA]</scope>
    <source>
        <strain evidence="6">Lake Konstanz</strain>
    </source>
</reference>
<evidence type="ECO:0000256" key="4">
    <source>
        <dbReference type="RuleBase" id="RU004203"/>
    </source>
</evidence>
<dbReference type="Gene3D" id="3.60.20.10">
    <property type="entry name" value="Glutamine Phosphoribosylpyrophosphate, subunit 1, domain 1"/>
    <property type="match status" value="1"/>
</dbReference>
<name>A0A0S4JIF5_BODSA</name>
<dbReference type="OrthoDB" id="268428at2759"/>
<evidence type="ECO:0000313" key="6">
    <source>
        <dbReference type="Proteomes" id="UP000051952"/>
    </source>
</evidence>
<dbReference type="OMA" id="MKRDHDK"/>
<dbReference type="Proteomes" id="UP000051952">
    <property type="component" value="Unassembled WGS sequence"/>
</dbReference>
<sequence>MAETIIAFKCNDFVVMAAAGLNAFYYIKLNDKEDKITALDSHKLVAVAGENGPRTNFISLIQAQMNLATLRQHGRQSSTPAAAAFMRSTLADALRRGPFTCNSLLGGYDAPASEHDDTPSGSHLYYLDYLGTMQSVPFAAHGYGTTFVTAILDQLWRPDLTEKEGLELMQKCCDEVKKRIIISNNHFICKVVTKKGTEVVTTVS</sequence>
<organism evidence="5 6">
    <name type="scientific">Bodo saltans</name>
    <name type="common">Flagellated protozoan</name>
    <dbReference type="NCBI Taxonomy" id="75058"/>
    <lineage>
        <taxon>Eukaryota</taxon>
        <taxon>Discoba</taxon>
        <taxon>Euglenozoa</taxon>
        <taxon>Kinetoplastea</taxon>
        <taxon>Metakinetoplastina</taxon>
        <taxon>Eubodonida</taxon>
        <taxon>Bodonidae</taxon>
        <taxon>Bodo</taxon>
    </lineage>
</organism>
<dbReference type="CDD" id="cd03758">
    <property type="entry name" value="proteasome_beta_type_2"/>
    <property type="match status" value="1"/>
</dbReference>
<dbReference type="GO" id="GO:0005737">
    <property type="term" value="C:cytoplasm"/>
    <property type="evidence" value="ECO:0007669"/>
    <property type="project" value="UniProtKB-SubCell"/>
</dbReference>
<dbReference type="PANTHER" id="PTHR32194">
    <property type="entry name" value="METALLOPROTEASE TLDD"/>
    <property type="match status" value="1"/>
</dbReference>
<dbReference type="InterPro" id="IPR023333">
    <property type="entry name" value="Proteasome_suB-type"/>
</dbReference>
<dbReference type="Pfam" id="PF00227">
    <property type="entry name" value="Proteasome"/>
    <property type="match status" value="1"/>
</dbReference>
<dbReference type="PANTHER" id="PTHR32194:SF2">
    <property type="entry name" value="PROTEASOME SUBUNIT BETA TYPE-1"/>
    <property type="match status" value="1"/>
</dbReference>
<dbReference type="AlphaFoldDB" id="A0A0S4JIF5"/>
<comment type="subcellular location">
    <subcellularLocation>
        <location evidence="4">Cytoplasm</location>
    </subcellularLocation>
    <subcellularLocation>
        <location evidence="4">Nucleus</location>
    </subcellularLocation>
</comment>
<dbReference type="GO" id="GO:0010498">
    <property type="term" value="P:proteasomal protein catabolic process"/>
    <property type="evidence" value="ECO:0007669"/>
    <property type="project" value="InterPro"/>
</dbReference>
<dbReference type="InterPro" id="IPR001353">
    <property type="entry name" value="Proteasome_sua/b"/>
</dbReference>
<keyword evidence="3 4" id="KW-0539">Nucleus</keyword>
<keyword evidence="6" id="KW-1185">Reference proteome</keyword>
<comment type="subunit">
    <text evidence="4">Component of the proteasome complex.</text>
</comment>
<dbReference type="EMBL" id="CYKH01001901">
    <property type="protein sequence ID" value="CUG91228.1"/>
    <property type="molecule type" value="Genomic_DNA"/>
</dbReference>
<dbReference type="GO" id="GO:0005839">
    <property type="term" value="C:proteasome core complex"/>
    <property type="evidence" value="ECO:0007669"/>
    <property type="project" value="InterPro"/>
</dbReference>
<dbReference type="SUPFAM" id="SSF56235">
    <property type="entry name" value="N-terminal nucleophile aminohydrolases (Ntn hydrolases)"/>
    <property type="match status" value="1"/>
</dbReference>
<dbReference type="GO" id="GO:0005634">
    <property type="term" value="C:nucleus"/>
    <property type="evidence" value="ECO:0007669"/>
    <property type="project" value="UniProtKB-SubCell"/>
</dbReference>